<dbReference type="EMBL" id="JARXHW010000026">
    <property type="protein sequence ID" value="MDQ8208209.1"/>
    <property type="molecule type" value="Genomic_DNA"/>
</dbReference>
<evidence type="ECO:0000313" key="1">
    <source>
        <dbReference type="EMBL" id="MDQ8208209.1"/>
    </source>
</evidence>
<accession>A0ABU1AY95</accession>
<organism evidence="1 2">
    <name type="scientific">Thalassobacterium maritimum</name>
    <dbReference type="NCBI Taxonomy" id="3041265"/>
    <lineage>
        <taxon>Bacteria</taxon>
        <taxon>Pseudomonadati</taxon>
        <taxon>Verrucomicrobiota</taxon>
        <taxon>Opitutia</taxon>
        <taxon>Puniceicoccales</taxon>
        <taxon>Coraliomargaritaceae</taxon>
        <taxon>Thalassobacterium</taxon>
    </lineage>
</organism>
<name>A0ABU1AY95_9BACT</name>
<keyword evidence="2" id="KW-1185">Reference proteome</keyword>
<dbReference type="SUPFAM" id="SSF56935">
    <property type="entry name" value="Porins"/>
    <property type="match status" value="1"/>
</dbReference>
<dbReference type="Proteomes" id="UP001225316">
    <property type="component" value="Unassembled WGS sequence"/>
</dbReference>
<proteinExistence type="predicted"/>
<dbReference type="RefSeq" id="WP_308950699.1">
    <property type="nucleotide sequence ID" value="NZ_JARXHW010000026.1"/>
</dbReference>
<dbReference type="InterPro" id="IPR018759">
    <property type="entry name" value="BBP2_2"/>
</dbReference>
<comment type="caution">
    <text evidence="1">The sequence shown here is derived from an EMBL/GenBank/DDBJ whole genome shotgun (WGS) entry which is preliminary data.</text>
</comment>
<dbReference type="Pfam" id="PF10082">
    <property type="entry name" value="BBP2_2"/>
    <property type="match status" value="1"/>
</dbReference>
<reference evidence="1 2" key="1">
    <citation type="submission" date="2023-04" db="EMBL/GenBank/DDBJ databases">
        <title>A novel bacteria isolated from coastal sediment.</title>
        <authorList>
            <person name="Liu X.-J."/>
            <person name="Du Z.-J."/>
        </authorList>
    </citation>
    <scope>NUCLEOTIDE SEQUENCE [LARGE SCALE GENOMIC DNA]</scope>
    <source>
        <strain evidence="1 2">SDUM461003</strain>
    </source>
</reference>
<sequence>MFNSDDIMNVGSKNSLYVLLMLSGAYLNAEVSLGDSGALALGLDTKVESTSNATLSSAETSDTIFSALPSVKFRSDAGAVSIDAFVGVELLRYDRLDNNDSENFKSGVTVVFPDEMAGENYSLVLNAGFNQNTSATSALQQVTETEDLSLSALGTYYISEYVSLRSGVTYLNSESKTAGFADLETYEVPFAVYYKYDETLNLGLGYRYRNTEVSEVTPAANSDDHAVFFAIEDLLSPLVQYEINVGYQYREFDSQSNFDDEGAAFAQAMLTWFIADRSRLLASIGNDYGTSAANQSSETFFTELTLQHEYDERLSAAIGMRYEEVDYEQAVGSRSDDELAFYVSGDYQLVEDRWLLRGRLSYADHSSDAVTAQYDVIHASIACILVF</sequence>
<evidence type="ECO:0000313" key="2">
    <source>
        <dbReference type="Proteomes" id="UP001225316"/>
    </source>
</evidence>
<gene>
    <name evidence="1" type="ORF">QEH52_11865</name>
</gene>
<protein>
    <submittedName>
        <fullName evidence="1">Outer membrane beta-barrel protein</fullName>
    </submittedName>
</protein>